<keyword evidence="3" id="KW-0378">Hydrolase</keyword>
<dbReference type="InterPro" id="IPR016667">
    <property type="entry name" value="Caps_polysacc_synth_CpsB/CapC"/>
</dbReference>
<dbReference type="PANTHER" id="PTHR39181">
    <property type="entry name" value="TYROSINE-PROTEIN PHOSPHATASE YWQE"/>
    <property type="match status" value="1"/>
</dbReference>
<evidence type="ECO:0000256" key="3">
    <source>
        <dbReference type="ARBA" id="ARBA00022801"/>
    </source>
</evidence>
<comment type="catalytic activity">
    <reaction evidence="4">
        <text>O-phospho-L-tyrosyl-[protein] + H2O = L-tyrosyl-[protein] + phosphate</text>
        <dbReference type="Rhea" id="RHEA:10684"/>
        <dbReference type="Rhea" id="RHEA-COMP:10136"/>
        <dbReference type="Rhea" id="RHEA-COMP:20101"/>
        <dbReference type="ChEBI" id="CHEBI:15377"/>
        <dbReference type="ChEBI" id="CHEBI:43474"/>
        <dbReference type="ChEBI" id="CHEBI:46858"/>
        <dbReference type="ChEBI" id="CHEBI:61978"/>
        <dbReference type="EC" id="3.1.3.48"/>
    </reaction>
</comment>
<dbReference type="PANTHER" id="PTHR39181:SF1">
    <property type="entry name" value="TYROSINE-PROTEIN PHOSPHATASE YWQE"/>
    <property type="match status" value="1"/>
</dbReference>
<dbReference type="Gene3D" id="3.20.20.140">
    <property type="entry name" value="Metal-dependent hydrolases"/>
    <property type="match status" value="1"/>
</dbReference>
<comment type="caution">
    <text evidence="5">The sequence shown here is derived from an EMBL/GenBank/DDBJ whole genome shotgun (WGS) entry which is preliminary data.</text>
</comment>
<keyword evidence="6" id="KW-1185">Reference proteome</keyword>
<proteinExistence type="inferred from homology"/>
<dbReference type="SUPFAM" id="SSF89550">
    <property type="entry name" value="PHP domain-like"/>
    <property type="match status" value="1"/>
</dbReference>
<evidence type="ECO:0000313" key="5">
    <source>
        <dbReference type="EMBL" id="NDV89432.1"/>
    </source>
</evidence>
<dbReference type="PIRSF" id="PIRSF016557">
    <property type="entry name" value="Caps_synth_CpsB"/>
    <property type="match status" value="1"/>
</dbReference>
<reference evidence="5 6" key="1">
    <citation type="submission" date="2020-01" db="EMBL/GenBank/DDBJ databases">
        <title>Genomes of bacteria type strains.</title>
        <authorList>
            <person name="Chen J."/>
            <person name="Zhu S."/>
            <person name="Chen J."/>
        </authorList>
    </citation>
    <scope>NUCLEOTIDE SEQUENCE [LARGE SCALE GENOMIC DNA]</scope>
    <source>
        <strain evidence="5 6">KCTC 52919</strain>
    </source>
</reference>
<evidence type="ECO:0000256" key="1">
    <source>
        <dbReference type="ARBA" id="ARBA00005750"/>
    </source>
</evidence>
<evidence type="ECO:0000256" key="2">
    <source>
        <dbReference type="ARBA" id="ARBA00013064"/>
    </source>
</evidence>
<evidence type="ECO:0000256" key="4">
    <source>
        <dbReference type="ARBA" id="ARBA00051722"/>
    </source>
</evidence>
<dbReference type="AlphaFoldDB" id="A0A6L9MNX6"/>
<organism evidence="5 6">
    <name type="scientific">Aurantimonas aggregata</name>
    <dbReference type="NCBI Taxonomy" id="2047720"/>
    <lineage>
        <taxon>Bacteria</taxon>
        <taxon>Pseudomonadati</taxon>
        <taxon>Pseudomonadota</taxon>
        <taxon>Alphaproteobacteria</taxon>
        <taxon>Hyphomicrobiales</taxon>
        <taxon>Aurantimonadaceae</taxon>
        <taxon>Aurantimonas</taxon>
    </lineage>
</organism>
<dbReference type="InterPro" id="IPR016195">
    <property type="entry name" value="Pol/histidinol_Pase-like"/>
</dbReference>
<dbReference type="Proteomes" id="UP000476332">
    <property type="component" value="Unassembled WGS sequence"/>
</dbReference>
<name>A0A6L9MNX6_9HYPH</name>
<dbReference type="Pfam" id="PF19567">
    <property type="entry name" value="CpsB_CapC"/>
    <property type="match status" value="1"/>
</dbReference>
<comment type="similarity">
    <text evidence="1">Belongs to the metallo-dependent hydrolases superfamily. CpsB/CapC family.</text>
</comment>
<dbReference type="GO" id="GO:0004725">
    <property type="term" value="F:protein tyrosine phosphatase activity"/>
    <property type="evidence" value="ECO:0007669"/>
    <property type="project" value="UniProtKB-EC"/>
</dbReference>
<evidence type="ECO:0000313" key="6">
    <source>
        <dbReference type="Proteomes" id="UP000476332"/>
    </source>
</evidence>
<dbReference type="GO" id="GO:0030145">
    <property type="term" value="F:manganese ion binding"/>
    <property type="evidence" value="ECO:0007669"/>
    <property type="project" value="InterPro"/>
</dbReference>
<dbReference type="EMBL" id="JAAAMJ010000045">
    <property type="protein sequence ID" value="NDV89432.1"/>
    <property type="molecule type" value="Genomic_DNA"/>
</dbReference>
<sequence length="243" mass="26586">MSIAMARMAVADGIEVMACTPHIVPGVYPNEPADIRVRVNELQALLIEQQIPLELVVGADVHISPDLLQRMQGEAPPVLNGSRYFLFEPPHHVLPPRLLDFCASLIAAGFTPILTHPERLTWVKGHFGVIRALAARGVLMQLTAGSLTGNFGRSAQRLSDQILDEGLCDVIASDAHNLTSRPPVLSLARSTVSQRFGDAEAEKMFVSRPRAILRSEDVERSLAVPGAVRHTPLRRLMKMMARA</sequence>
<gene>
    <name evidence="5" type="ORF">GTW51_22555</name>
</gene>
<protein>
    <recommendedName>
        <fullName evidence="2">protein-tyrosine-phosphatase</fullName>
        <ecNumber evidence="2">3.1.3.48</ecNumber>
    </recommendedName>
</protein>
<accession>A0A6L9MNX6</accession>
<dbReference type="EC" id="3.1.3.48" evidence="2"/>